<organism evidence="6 7">
    <name type="scientific">Acuticoccus sediminis</name>
    <dbReference type="NCBI Taxonomy" id="2184697"/>
    <lineage>
        <taxon>Bacteria</taxon>
        <taxon>Pseudomonadati</taxon>
        <taxon>Pseudomonadota</taxon>
        <taxon>Alphaproteobacteria</taxon>
        <taxon>Hyphomicrobiales</taxon>
        <taxon>Amorphaceae</taxon>
        <taxon>Acuticoccus</taxon>
    </lineage>
</organism>
<evidence type="ECO:0000313" key="7">
    <source>
        <dbReference type="Proteomes" id="UP000249590"/>
    </source>
</evidence>
<gene>
    <name evidence="6" type="ORF">DLJ53_22555</name>
</gene>
<protein>
    <submittedName>
        <fullName evidence="6">Alanine acetyltransferase</fullName>
    </submittedName>
</protein>
<evidence type="ECO:0000256" key="1">
    <source>
        <dbReference type="ARBA" id="ARBA00005495"/>
    </source>
</evidence>
<reference evidence="6 7" key="1">
    <citation type="submission" date="2018-05" db="EMBL/GenBank/DDBJ databases">
        <title>Acuticoccus sediminis sp. nov., isolated from deep-sea sediment of Indian Ocean.</title>
        <authorList>
            <person name="Liu X."/>
            <person name="Lai Q."/>
            <person name="Du Y."/>
            <person name="Sun F."/>
            <person name="Zhang X."/>
            <person name="Wang S."/>
            <person name="Shao Z."/>
        </authorList>
    </citation>
    <scope>NUCLEOTIDE SEQUENCE [LARGE SCALE GENOMIC DNA]</scope>
    <source>
        <strain evidence="6 7">PTG4-2</strain>
    </source>
</reference>
<dbReference type="OrthoDB" id="9807246at2"/>
<dbReference type="InterPro" id="IPR006913">
    <property type="entry name" value="CENP-V/GFA"/>
</dbReference>
<accession>A0A8B2NQ46</accession>
<dbReference type="SUPFAM" id="SSF51316">
    <property type="entry name" value="Mss4-like"/>
    <property type="match status" value="1"/>
</dbReference>
<dbReference type="InterPro" id="IPR011057">
    <property type="entry name" value="Mss4-like_sf"/>
</dbReference>
<comment type="similarity">
    <text evidence="1">Belongs to the Gfa family.</text>
</comment>
<feature type="domain" description="CENP-V/GFA" evidence="5">
    <location>
        <begin position="5"/>
        <end position="140"/>
    </location>
</feature>
<dbReference type="PANTHER" id="PTHR33337:SF44">
    <property type="entry name" value="DUF636 DOMAIN PROTEIN (AFU_ORTHOLOGUE AFUA_1G09754)"/>
    <property type="match status" value="1"/>
</dbReference>
<dbReference type="Pfam" id="PF04828">
    <property type="entry name" value="GFA"/>
    <property type="match status" value="1"/>
</dbReference>
<evidence type="ECO:0000256" key="3">
    <source>
        <dbReference type="ARBA" id="ARBA00022833"/>
    </source>
</evidence>
<dbReference type="GO" id="GO:0046872">
    <property type="term" value="F:metal ion binding"/>
    <property type="evidence" value="ECO:0007669"/>
    <property type="project" value="UniProtKB-KW"/>
</dbReference>
<comment type="caution">
    <text evidence="6">The sequence shown here is derived from an EMBL/GenBank/DDBJ whole genome shotgun (WGS) entry which is preliminary data.</text>
</comment>
<dbReference type="PANTHER" id="PTHR33337">
    <property type="entry name" value="GFA DOMAIN-CONTAINING PROTEIN"/>
    <property type="match status" value="1"/>
</dbReference>
<dbReference type="GO" id="GO:0016740">
    <property type="term" value="F:transferase activity"/>
    <property type="evidence" value="ECO:0007669"/>
    <property type="project" value="UniProtKB-KW"/>
</dbReference>
<name>A0A8B2NQ46_9HYPH</name>
<dbReference type="PROSITE" id="PS51891">
    <property type="entry name" value="CENP_V_GFA"/>
    <property type="match status" value="1"/>
</dbReference>
<keyword evidence="3" id="KW-0862">Zinc</keyword>
<dbReference type="RefSeq" id="WP_111349462.1">
    <property type="nucleotide sequence ID" value="NZ_QHHQ01000005.1"/>
</dbReference>
<keyword evidence="7" id="KW-1185">Reference proteome</keyword>
<dbReference type="AlphaFoldDB" id="A0A8B2NQ46"/>
<evidence type="ECO:0000259" key="5">
    <source>
        <dbReference type="PROSITE" id="PS51891"/>
    </source>
</evidence>
<proteinExistence type="inferred from homology"/>
<sequence length="163" mass="18149">MPMTLEGSCRCGAVSFTLASHTPVPYQRCYCRICCKTQGGGGYAINLGGIADSLDVKGRDAMAVYKAEIEDGGVCHVSSGQRHFCRHCSSGLWLFDPTWPELIHPFASAIDTDLPVPREQTHIMLAYKLNWVEPQLKPGDVCFDQYPDESLADWHRSRGLWVE</sequence>
<evidence type="ECO:0000256" key="2">
    <source>
        <dbReference type="ARBA" id="ARBA00022723"/>
    </source>
</evidence>
<evidence type="ECO:0000256" key="4">
    <source>
        <dbReference type="ARBA" id="ARBA00023239"/>
    </source>
</evidence>
<keyword evidence="6" id="KW-0808">Transferase</keyword>
<dbReference type="Gene3D" id="3.90.1590.10">
    <property type="entry name" value="glutathione-dependent formaldehyde- activating enzyme (gfa)"/>
    <property type="match status" value="1"/>
</dbReference>
<evidence type="ECO:0000313" key="6">
    <source>
        <dbReference type="EMBL" id="RAH99322.1"/>
    </source>
</evidence>
<dbReference type="GO" id="GO:0016846">
    <property type="term" value="F:carbon-sulfur lyase activity"/>
    <property type="evidence" value="ECO:0007669"/>
    <property type="project" value="InterPro"/>
</dbReference>
<keyword evidence="4" id="KW-0456">Lyase</keyword>
<dbReference type="Proteomes" id="UP000249590">
    <property type="component" value="Unassembled WGS sequence"/>
</dbReference>
<dbReference type="EMBL" id="QHHQ01000005">
    <property type="protein sequence ID" value="RAH99322.1"/>
    <property type="molecule type" value="Genomic_DNA"/>
</dbReference>
<keyword evidence="2" id="KW-0479">Metal-binding</keyword>